<keyword evidence="2" id="KW-1185">Reference proteome</keyword>
<comment type="caution">
    <text evidence="1">The sequence shown here is derived from an EMBL/GenBank/DDBJ whole genome shotgun (WGS) entry which is preliminary data.</text>
</comment>
<name>A0ACB7WFL7_DIOAL</name>
<dbReference type="EMBL" id="CM037014">
    <property type="protein sequence ID" value="KAH7686919.1"/>
    <property type="molecule type" value="Genomic_DNA"/>
</dbReference>
<gene>
    <name evidence="1" type="ORF">IHE45_04G136000</name>
</gene>
<reference evidence="2" key="1">
    <citation type="journal article" date="2022" name="Nat. Commun.">
        <title>Chromosome evolution and the genetic basis of agronomically important traits in greater yam.</title>
        <authorList>
            <person name="Bredeson J.V."/>
            <person name="Lyons J.B."/>
            <person name="Oniyinde I.O."/>
            <person name="Okereke N.R."/>
            <person name="Kolade O."/>
            <person name="Nnabue I."/>
            <person name="Nwadili C.O."/>
            <person name="Hribova E."/>
            <person name="Parker M."/>
            <person name="Nwogha J."/>
            <person name="Shu S."/>
            <person name="Carlson J."/>
            <person name="Kariba R."/>
            <person name="Muthemba S."/>
            <person name="Knop K."/>
            <person name="Barton G.J."/>
            <person name="Sherwood A.V."/>
            <person name="Lopez-Montes A."/>
            <person name="Asiedu R."/>
            <person name="Jamnadass R."/>
            <person name="Muchugi A."/>
            <person name="Goodstein D."/>
            <person name="Egesi C.N."/>
            <person name="Featherston J."/>
            <person name="Asfaw A."/>
            <person name="Simpson G.G."/>
            <person name="Dolezel J."/>
            <person name="Hendre P.S."/>
            <person name="Van Deynze A."/>
            <person name="Kumar P.L."/>
            <person name="Obidiegwu J.E."/>
            <person name="Bhattacharjee R."/>
            <person name="Rokhsar D.S."/>
        </authorList>
    </citation>
    <scope>NUCLEOTIDE SEQUENCE [LARGE SCALE GENOMIC DNA]</scope>
    <source>
        <strain evidence="2">cv. TDa95/00328</strain>
    </source>
</reference>
<evidence type="ECO:0000313" key="2">
    <source>
        <dbReference type="Proteomes" id="UP000827976"/>
    </source>
</evidence>
<protein>
    <submittedName>
        <fullName evidence="1">Uncharacterized protein</fullName>
    </submittedName>
</protein>
<evidence type="ECO:0000313" key="1">
    <source>
        <dbReference type="EMBL" id="KAH7686919.1"/>
    </source>
</evidence>
<sequence length="376" mass="43003">MRSPSRKENNWYENWSRRSRLRSGTRLLASVLCAKEEAPSNGNQGSVSDTSETFSNKVAENHIQEHSDDDDDDDDDVDADYQLFLKHLRFDGRSYVTELIIDGIPTLVRYEGEDDVFSDLTESKPMRMFDVSKEEKSCVDGMELKRDGHGPNSGESLHSEHPLVGNGTLSDEEYRMFLDHVRDDDGLMVFEMDNGGIVRYEEGVVYEEERRYEKSSGNDEDMAKEGSINSSKMELQPYMGSTISLDSDDDDVSLAFEDRLKGILEVPYDQNEYEELLKVASVRMPIIRHRQLRHRSSPYPTKDLGFSYFDHYPDLAEKVHHADHPEGLNLLRGFFFWLKNVSHEGAYMPWASPSGKDMLADGSDSVIPLQIEMNID</sequence>
<organism evidence="1 2">
    <name type="scientific">Dioscorea alata</name>
    <name type="common">Purple yam</name>
    <dbReference type="NCBI Taxonomy" id="55571"/>
    <lineage>
        <taxon>Eukaryota</taxon>
        <taxon>Viridiplantae</taxon>
        <taxon>Streptophyta</taxon>
        <taxon>Embryophyta</taxon>
        <taxon>Tracheophyta</taxon>
        <taxon>Spermatophyta</taxon>
        <taxon>Magnoliopsida</taxon>
        <taxon>Liliopsida</taxon>
        <taxon>Dioscoreales</taxon>
        <taxon>Dioscoreaceae</taxon>
        <taxon>Dioscorea</taxon>
    </lineage>
</organism>
<proteinExistence type="predicted"/>
<dbReference type="Proteomes" id="UP000827976">
    <property type="component" value="Chromosome 4"/>
</dbReference>
<accession>A0ACB7WFL7</accession>